<dbReference type="InterPro" id="IPR001128">
    <property type="entry name" value="Cyt_P450"/>
</dbReference>
<dbReference type="InterPro" id="IPR036396">
    <property type="entry name" value="Cyt_P450_sf"/>
</dbReference>
<dbReference type="Gene3D" id="1.10.630.10">
    <property type="entry name" value="Cytochrome P450"/>
    <property type="match status" value="2"/>
</dbReference>
<evidence type="ECO:0000313" key="3">
    <source>
        <dbReference type="Proteomes" id="UP000655225"/>
    </source>
</evidence>
<dbReference type="PANTHER" id="PTHR24299">
    <property type="entry name" value="CYTOCHROME P450 FAMILY 1"/>
    <property type="match status" value="1"/>
</dbReference>
<gene>
    <name evidence="2" type="ORF">HHK36_027871</name>
</gene>
<dbReference type="PANTHER" id="PTHR24299:SF59">
    <property type="entry name" value="CYTOCHROME P450 SUPERFAMILY PROTEIN"/>
    <property type="match status" value="1"/>
</dbReference>
<dbReference type="AlphaFoldDB" id="A0A834YIU0"/>
<reference evidence="2 3" key="1">
    <citation type="submission" date="2020-04" db="EMBL/GenBank/DDBJ databases">
        <title>Plant Genome Project.</title>
        <authorList>
            <person name="Zhang R.-G."/>
        </authorList>
    </citation>
    <scope>NUCLEOTIDE SEQUENCE [LARGE SCALE GENOMIC DNA]</scope>
    <source>
        <strain evidence="2">YNK0</strain>
        <tissue evidence="2">Leaf</tissue>
    </source>
</reference>
<dbReference type="Pfam" id="PF00067">
    <property type="entry name" value="p450"/>
    <property type="match status" value="2"/>
</dbReference>
<keyword evidence="1" id="KW-0732">Signal</keyword>
<evidence type="ECO:0000313" key="2">
    <source>
        <dbReference type="EMBL" id="KAF8380386.1"/>
    </source>
</evidence>
<dbReference type="Proteomes" id="UP000655225">
    <property type="component" value="Unassembled WGS sequence"/>
</dbReference>
<feature type="signal peptide" evidence="1">
    <location>
        <begin position="1"/>
        <end position="26"/>
    </location>
</feature>
<dbReference type="GO" id="GO:0004497">
    <property type="term" value="F:monooxygenase activity"/>
    <property type="evidence" value="ECO:0007669"/>
    <property type="project" value="InterPro"/>
</dbReference>
<dbReference type="OrthoDB" id="1055148at2759"/>
<protein>
    <recommendedName>
        <fullName evidence="4">Cytochrome P450</fullName>
    </recommendedName>
</protein>
<dbReference type="SUPFAM" id="SSF48264">
    <property type="entry name" value="Cytochrome P450"/>
    <property type="match status" value="2"/>
</dbReference>
<name>A0A834YIU0_TETSI</name>
<organism evidence="2 3">
    <name type="scientific">Tetracentron sinense</name>
    <name type="common">Spur-leaf</name>
    <dbReference type="NCBI Taxonomy" id="13715"/>
    <lineage>
        <taxon>Eukaryota</taxon>
        <taxon>Viridiplantae</taxon>
        <taxon>Streptophyta</taxon>
        <taxon>Embryophyta</taxon>
        <taxon>Tracheophyta</taxon>
        <taxon>Spermatophyta</taxon>
        <taxon>Magnoliopsida</taxon>
        <taxon>Trochodendrales</taxon>
        <taxon>Trochodendraceae</taxon>
        <taxon>Tetracentron</taxon>
    </lineage>
</organism>
<dbReference type="GO" id="GO:0020037">
    <property type="term" value="F:heme binding"/>
    <property type="evidence" value="ECO:0007669"/>
    <property type="project" value="InterPro"/>
</dbReference>
<dbReference type="OMA" id="GNIMMEA"/>
<accession>A0A834YIU0</accession>
<feature type="chain" id="PRO_5032364168" description="Cytochrome P450" evidence="1">
    <location>
        <begin position="27"/>
        <end position="661"/>
    </location>
</feature>
<dbReference type="GO" id="GO:0005506">
    <property type="term" value="F:iron ion binding"/>
    <property type="evidence" value="ECO:0007669"/>
    <property type="project" value="InterPro"/>
</dbReference>
<sequence>MEYWSIVLSILFMWTCIHVLTSCSRAINSGPGKLPPGPVPLPIIGSLFKLGNRPHRSLAELAKTYGPLMTLKLGRITTVVVSSSSMAKEVLQKNDLAFANRTIPDAVRALNHHEVSMAWLPASARWRSLRRICNEQMFTTQRLDANQSLRQQKVQDLIAHVRDSCKAGNVVDLGRVAFGTTLNLMSNTLFSVDLAHPNSNTAQDFKELVWGVMEEAARPNLSDYFPVLRMIDPQGIKRRLSIYFGKLVEVFDGMIDQRLKSRASPTYLTSNDLLDTLLNHCEDTSSTIGRIDIQHLLLGHSILGTNSQRSQQQRAQLPIQTPVYTGLGAITTMDHRTVVIKKIGYNLQATKLLQIVEQHRPQMELLTLFLYVSFAWLCLRALLLLSKKTNLPPGPTGLPIVGCLFLLGKKPNESLAELAKTHGPLMTLRLGFVTTVVASSAEMAREILHKNDHTISGRVVPDAMTAQPNCDSTLAWVSGNMRWRNRRRICTTSMFTNQRLDAMQGLRQKKVKELVDHIRKNCLARTSVDVGQISFATTMNLISNTIFSVDLVDPKFESAQEFKDLVWRIMEDGASPNLSDYFPLLRRFDLQGLRHHINHTYVRLHEIFDDMIDKRLKSRATGSERKMDDFLDVLLDQCQEDGSDFNRHTIKPLFVVTYSSF</sequence>
<keyword evidence="3" id="KW-1185">Reference proteome</keyword>
<evidence type="ECO:0000256" key="1">
    <source>
        <dbReference type="SAM" id="SignalP"/>
    </source>
</evidence>
<dbReference type="GO" id="GO:0016705">
    <property type="term" value="F:oxidoreductase activity, acting on paired donors, with incorporation or reduction of molecular oxygen"/>
    <property type="evidence" value="ECO:0007669"/>
    <property type="project" value="InterPro"/>
</dbReference>
<evidence type="ECO:0008006" key="4">
    <source>
        <dbReference type="Google" id="ProtNLM"/>
    </source>
</evidence>
<dbReference type="EMBL" id="JABCRI010000021">
    <property type="protein sequence ID" value="KAF8380386.1"/>
    <property type="molecule type" value="Genomic_DNA"/>
</dbReference>
<proteinExistence type="predicted"/>
<comment type="caution">
    <text evidence="2">The sequence shown here is derived from an EMBL/GenBank/DDBJ whole genome shotgun (WGS) entry which is preliminary data.</text>
</comment>